<dbReference type="HAMAP" id="MF_02200">
    <property type="entry name" value="NapD"/>
    <property type="match status" value="1"/>
</dbReference>
<comment type="subunit">
    <text evidence="4">Interacts with the cytoplasmic NapA precursor.</text>
</comment>
<dbReference type="Pfam" id="PF03927">
    <property type="entry name" value="NapD"/>
    <property type="match status" value="1"/>
</dbReference>
<dbReference type="AlphaFoldDB" id="A0A8K0V5J0"/>
<dbReference type="InterPro" id="IPR005623">
    <property type="entry name" value="Chaperone_NapD_NO3_reduct"/>
</dbReference>
<dbReference type="PANTHER" id="PTHR38603">
    <property type="entry name" value="CHAPERONE NAPD"/>
    <property type="match status" value="1"/>
</dbReference>
<keyword evidence="3 4" id="KW-0143">Chaperone</keyword>
<organism evidence="5 6">
    <name type="scientific">Tenebrionibacter intestinalis</name>
    <dbReference type="NCBI Taxonomy" id="2799638"/>
    <lineage>
        <taxon>Bacteria</taxon>
        <taxon>Pseudomonadati</taxon>
        <taxon>Pseudomonadota</taxon>
        <taxon>Gammaproteobacteria</taxon>
        <taxon>Enterobacterales</taxon>
        <taxon>Enterobacteriaceae</taxon>
        <taxon>Tenebrionibacter/Tenebrionicola group</taxon>
        <taxon>Tenebrionibacter</taxon>
    </lineage>
</organism>
<dbReference type="EMBL" id="JAEPBH010000020">
    <property type="protein sequence ID" value="MBK4715505.1"/>
    <property type="molecule type" value="Genomic_DNA"/>
</dbReference>
<comment type="caution">
    <text evidence="5">The sequence shown here is derived from an EMBL/GenBank/DDBJ whole genome shotgun (WGS) entry which is preliminary data.</text>
</comment>
<reference evidence="5" key="1">
    <citation type="submission" date="2021-01" db="EMBL/GenBank/DDBJ databases">
        <title>Intestinitalea alba gen. nov., sp. nov., a novel genus of the family Enterobacteriaceae, isolated from the gut of the plastic-eating mealworm Tenebrio molitor L.</title>
        <authorList>
            <person name="Yang Y."/>
        </authorList>
    </citation>
    <scope>NUCLEOTIDE SEQUENCE</scope>
    <source>
        <strain evidence="5">BIT-L3</strain>
    </source>
</reference>
<comment type="similarity">
    <text evidence="4">Belongs to the NapD family.</text>
</comment>
<keyword evidence="6" id="KW-1185">Reference proteome</keyword>
<dbReference type="GO" id="GO:0051224">
    <property type="term" value="P:negative regulation of protein transport"/>
    <property type="evidence" value="ECO:0007669"/>
    <property type="project" value="UniProtKB-UniRule"/>
</dbReference>
<evidence type="ECO:0000256" key="1">
    <source>
        <dbReference type="ARBA" id="ARBA00004496"/>
    </source>
</evidence>
<dbReference type="NCBIfam" id="NF007840">
    <property type="entry name" value="PRK10553.1"/>
    <property type="match status" value="1"/>
</dbReference>
<name>A0A8K0V5J0_9ENTR</name>
<gene>
    <name evidence="4 5" type="primary">napD</name>
    <name evidence="5" type="ORF">JJB97_09205</name>
</gene>
<evidence type="ECO:0000313" key="5">
    <source>
        <dbReference type="EMBL" id="MBK4715505.1"/>
    </source>
</evidence>
<keyword evidence="2 4" id="KW-0963">Cytoplasm</keyword>
<comment type="function">
    <text evidence="4">Chaperone for NapA, the catalytic subunit of the periplasmic nitrate reductase. It binds directly and specifically to the twin-arginine signal peptide of NapA, preventing premature interaction with the Tat translocase and premature export.</text>
</comment>
<evidence type="ECO:0000256" key="4">
    <source>
        <dbReference type="HAMAP-Rule" id="MF_02200"/>
    </source>
</evidence>
<sequence>MSNSWQVCGLMVQTRPENIAIVSAALNALPGSEVAVSDAATGKLAVVMEAGSSRALLNNIESAREISGVLAVSLVYHQQESTGEETP</sequence>
<dbReference type="PANTHER" id="PTHR38603:SF1">
    <property type="entry name" value="CHAPERONE NAPD"/>
    <property type="match status" value="1"/>
</dbReference>
<protein>
    <recommendedName>
        <fullName evidence="4">Chaperone NapD</fullName>
    </recommendedName>
    <alternativeName>
        <fullName evidence="4">NapA signal peptide-binding chaperone NapD</fullName>
    </alternativeName>
</protein>
<dbReference type="RefSeq" id="WP_238713731.1">
    <property type="nucleotide sequence ID" value="NZ_JAEPBH010000020.1"/>
</dbReference>
<dbReference type="GO" id="GO:0005048">
    <property type="term" value="F:signal sequence binding"/>
    <property type="evidence" value="ECO:0007669"/>
    <property type="project" value="UniProtKB-UniRule"/>
</dbReference>
<proteinExistence type="inferred from homology"/>
<comment type="subcellular location">
    <subcellularLocation>
        <location evidence="1 4">Cytoplasm</location>
    </subcellularLocation>
</comment>
<evidence type="ECO:0000313" key="6">
    <source>
        <dbReference type="Proteomes" id="UP000659047"/>
    </source>
</evidence>
<dbReference type="Proteomes" id="UP000659047">
    <property type="component" value="Unassembled WGS sequence"/>
</dbReference>
<evidence type="ECO:0000256" key="2">
    <source>
        <dbReference type="ARBA" id="ARBA00022490"/>
    </source>
</evidence>
<dbReference type="Gene3D" id="3.30.70.920">
    <property type="match status" value="1"/>
</dbReference>
<evidence type="ECO:0000256" key="3">
    <source>
        <dbReference type="ARBA" id="ARBA00023186"/>
    </source>
</evidence>
<dbReference type="GO" id="GO:0005737">
    <property type="term" value="C:cytoplasm"/>
    <property type="evidence" value="ECO:0007669"/>
    <property type="project" value="UniProtKB-SubCell"/>
</dbReference>
<accession>A0A8K0V5J0</accession>